<organism evidence="1 2">
    <name type="scientific">Clonorchis sinensis</name>
    <name type="common">Chinese liver fluke</name>
    <dbReference type="NCBI Taxonomy" id="79923"/>
    <lineage>
        <taxon>Eukaryota</taxon>
        <taxon>Metazoa</taxon>
        <taxon>Spiralia</taxon>
        <taxon>Lophotrochozoa</taxon>
        <taxon>Platyhelminthes</taxon>
        <taxon>Trematoda</taxon>
        <taxon>Digenea</taxon>
        <taxon>Opisthorchiida</taxon>
        <taxon>Opisthorchiata</taxon>
        <taxon>Opisthorchiidae</taxon>
        <taxon>Clonorchis</taxon>
    </lineage>
</organism>
<name>G7YP83_CLOSI</name>
<reference key="2">
    <citation type="submission" date="2011-10" db="EMBL/GenBank/DDBJ databases">
        <title>The genome and transcriptome sequence of Clonorchis sinensis provide insights into the carcinogenic liver fluke.</title>
        <authorList>
            <person name="Wang X."/>
            <person name="Huang Y."/>
            <person name="Chen W."/>
            <person name="Liu H."/>
            <person name="Guo L."/>
            <person name="Chen Y."/>
            <person name="Luo F."/>
            <person name="Zhou W."/>
            <person name="Sun J."/>
            <person name="Mao Q."/>
            <person name="Liang P."/>
            <person name="Zhou C."/>
            <person name="Tian Y."/>
            <person name="Men J."/>
            <person name="Lv X."/>
            <person name="Huang L."/>
            <person name="Zhou J."/>
            <person name="Hu Y."/>
            <person name="Li R."/>
            <person name="Zhang F."/>
            <person name="Lei H."/>
            <person name="Li X."/>
            <person name="Hu X."/>
            <person name="Liang C."/>
            <person name="Xu J."/>
            <person name="Wu Z."/>
            <person name="Yu X."/>
        </authorList>
    </citation>
    <scope>NUCLEOTIDE SEQUENCE</scope>
    <source>
        <strain>Henan</strain>
    </source>
</reference>
<proteinExistence type="predicted"/>
<dbReference type="EMBL" id="DF143921">
    <property type="protein sequence ID" value="GAA54764.1"/>
    <property type="molecule type" value="Genomic_DNA"/>
</dbReference>
<reference evidence="1" key="1">
    <citation type="journal article" date="2011" name="Genome Biol.">
        <title>The draft genome of the carcinogenic human liver fluke Clonorchis sinensis.</title>
        <authorList>
            <person name="Wang X."/>
            <person name="Chen W."/>
            <person name="Huang Y."/>
            <person name="Sun J."/>
            <person name="Men J."/>
            <person name="Liu H."/>
            <person name="Luo F."/>
            <person name="Guo L."/>
            <person name="Lv X."/>
            <person name="Deng C."/>
            <person name="Zhou C."/>
            <person name="Fan Y."/>
            <person name="Li X."/>
            <person name="Huang L."/>
            <person name="Hu Y."/>
            <person name="Liang C."/>
            <person name="Hu X."/>
            <person name="Xu J."/>
            <person name="Yu X."/>
        </authorList>
    </citation>
    <scope>NUCLEOTIDE SEQUENCE [LARGE SCALE GENOMIC DNA]</scope>
    <source>
        <strain evidence="1">Henan</strain>
    </source>
</reference>
<protein>
    <submittedName>
        <fullName evidence="1">Uncharacterized protein</fullName>
    </submittedName>
</protein>
<sequence>MKTPRRCCVRQKAGGMYIHLGLKAGLLRQLREIHSRVTYIDIQMNVDGIRAYNNSRAQVCPILSRIISPFLGQPLVIGLYCGKNKLNDAQQLMSDTVTELTDVLVNGVSGVYHIHTIRLLYGCLNRFSCFPYESELDHLKHYIHGPKPPALQLYRLLTERVELDAVEGGIFSDDVGLPLRPSATCGCHRFVHRGVVFSKNFPDNCILLDEQHEEGLLRGSKRKQYVHQSYYDGCSKKKQLPSDFTDKSEPGYSDIPIRQPQPVVTFALRTRHPSQVKPRYHVEQNLERIYSLLQGLHMKLDALVPTSGSQALTEPLLPLSSMEELRRYEEHLRDGPRYAQLVDATTEKFPNTNLRQIRGIVHRWLENERQKVRKRLQRATKNDKWCESCTQNPSLRIFAGNLGTRNIFPNPRLHVSWEDKRHIS</sequence>
<accession>G7YP83</accession>
<evidence type="ECO:0000313" key="1">
    <source>
        <dbReference type="EMBL" id="GAA54764.1"/>
    </source>
</evidence>
<dbReference type="Proteomes" id="UP000008909">
    <property type="component" value="Unassembled WGS sequence"/>
</dbReference>
<evidence type="ECO:0000313" key="2">
    <source>
        <dbReference type="Proteomes" id="UP000008909"/>
    </source>
</evidence>
<keyword evidence="2" id="KW-1185">Reference proteome</keyword>
<dbReference type="AlphaFoldDB" id="G7YP83"/>
<gene>
    <name evidence="1" type="ORF">CLF_105381</name>
</gene>